<proteinExistence type="predicted"/>
<comment type="caution">
    <text evidence="2">The sequence shown here is derived from an EMBL/GenBank/DDBJ whole genome shotgun (WGS) entry which is preliminary data.</text>
</comment>
<dbReference type="Proteomes" id="UP000284531">
    <property type="component" value="Unassembled WGS sequence"/>
</dbReference>
<dbReference type="PANTHER" id="PTHR13754">
    <property type="entry name" value="METALLO-BETA-LACTAMASE SUPERFAMILY PROTEIN"/>
    <property type="match status" value="1"/>
</dbReference>
<accession>A0A419WXC4</accession>
<dbReference type="InterPro" id="IPR052926">
    <property type="entry name" value="Metallo-beta-lactamase_dom"/>
</dbReference>
<dbReference type="PANTHER" id="PTHR13754:SF18">
    <property type="entry name" value="7,8-DIHYDROPTERIN-6-METHYL-4-(BETA-D-RIBOFURANOSYL)-AMINOBENZENE-5'-PHOSPHATE SYNTHASE"/>
    <property type="match status" value="1"/>
</dbReference>
<gene>
    <name evidence="2" type="ORF">BXY64_3082</name>
</gene>
<dbReference type="AlphaFoldDB" id="A0A419WXC4"/>
<dbReference type="Pfam" id="PF00753">
    <property type="entry name" value="Lactamase_B"/>
    <property type="match status" value="1"/>
</dbReference>
<sequence length="258" mass="28699">MKLKILLDNTAAEGFESVHGFSVLVESDKKILFDAGPNKLFAKNARKLDEDFSDIDSVILSHGHWDHGDGLKYLSGKELILHPDCFIARHRKRNNTHVGLSMNKEELLKNFKITESKKPLWISENMVFLGEIPRVNDFESKESPFLLPDGSPDFVPDDSAIAIISSKGLIVISGCAHSGICNTVEYAKKVSKIDTVYAVIGGFHLKEIDELTIKTIEYLKAENIKILGPTHCTSFKVRDEFAKSFNLLELAAGAVIEL</sequence>
<dbReference type="GO" id="GO:0016740">
    <property type="term" value="F:transferase activity"/>
    <property type="evidence" value="ECO:0007669"/>
    <property type="project" value="TreeGrafter"/>
</dbReference>
<dbReference type="EMBL" id="RAPQ01000010">
    <property type="protein sequence ID" value="RKE00086.1"/>
    <property type="molecule type" value="Genomic_DNA"/>
</dbReference>
<keyword evidence="3" id="KW-1185">Reference proteome</keyword>
<dbReference type="Gene3D" id="3.60.15.10">
    <property type="entry name" value="Ribonuclease Z/Hydroxyacylglutathione hydrolase-like"/>
    <property type="match status" value="1"/>
</dbReference>
<organism evidence="2 3">
    <name type="scientific">Marinifilum flexuosum</name>
    <dbReference type="NCBI Taxonomy" id="1117708"/>
    <lineage>
        <taxon>Bacteria</taxon>
        <taxon>Pseudomonadati</taxon>
        <taxon>Bacteroidota</taxon>
        <taxon>Bacteroidia</taxon>
        <taxon>Marinilabiliales</taxon>
        <taxon>Marinifilaceae</taxon>
    </lineage>
</organism>
<dbReference type="InterPro" id="IPR041712">
    <property type="entry name" value="DHPS-like_MBL-fold"/>
</dbReference>
<feature type="domain" description="Metallo-beta-lactamase" evidence="1">
    <location>
        <begin position="19"/>
        <end position="231"/>
    </location>
</feature>
<dbReference type="OrthoDB" id="9803916at2"/>
<name>A0A419WXC4_9BACT</name>
<evidence type="ECO:0000313" key="3">
    <source>
        <dbReference type="Proteomes" id="UP000284531"/>
    </source>
</evidence>
<evidence type="ECO:0000259" key="1">
    <source>
        <dbReference type="SMART" id="SM00849"/>
    </source>
</evidence>
<dbReference type="RefSeq" id="WP_120240832.1">
    <property type="nucleotide sequence ID" value="NZ_RAPQ01000010.1"/>
</dbReference>
<reference evidence="2 3" key="1">
    <citation type="submission" date="2018-09" db="EMBL/GenBank/DDBJ databases">
        <title>Genomic Encyclopedia of Archaeal and Bacterial Type Strains, Phase II (KMG-II): from individual species to whole genera.</title>
        <authorList>
            <person name="Goeker M."/>
        </authorList>
    </citation>
    <scope>NUCLEOTIDE SEQUENCE [LARGE SCALE GENOMIC DNA]</scope>
    <source>
        <strain evidence="2 3">DSM 21950</strain>
    </source>
</reference>
<protein>
    <submittedName>
        <fullName evidence="2">7, 8-dihydropterin-6-yl-methyl-4-(Beta-D-ribofuranosyl)aminobenzene 5'-phosphate synthase</fullName>
    </submittedName>
</protein>
<dbReference type="SUPFAM" id="SSF56281">
    <property type="entry name" value="Metallo-hydrolase/oxidoreductase"/>
    <property type="match status" value="1"/>
</dbReference>
<dbReference type="CDD" id="cd07713">
    <property type="entry name" value="DHPS-like_MBL-fold"/>
    <property type="match status" value="1"/>
</dbReference>
<dbReference type="InterPro" id="IPR001279">
    <property type="entry name" value="Metallo-B-lactamas"/>
</dbReference>
<dbReference type="SMART" id="SM00849">
    <property type="entry name" value="Lactamase_B"/>
    <property type="match status" value="1"/>
</dbReference>
<dbReference type="InterPro" id="IPR036866">
    <property type="entry name" value="RibonucZ/Hydroxyglut_hydro"/>
</dbReference>
<evidence type="ECO:0000313" key="2">
    <source>
        <dbReference type="EMBL" id="RKE00086.1"/>
    </source>
</evidence>